<gene>
    <name evidence="2" type="ORF">RDI58_027241</name>
</gene>
<keyword evidence="1" id="KW-0472">Membrane</keyword>
<keyword evidence="1" id="KW-1133">Transmembrane helix</keyword>
<protein>
    <submittedName>
        <fullName evidence="2">Uncharacterized protein</fullName>
    </submittedName>
</protein>
<dbReference type="EMBL" id="JBANQN010000011">
    <property type="protein sequence ID" value="KAK6776240.1"/>
    <property type="molecule type" value="Genomic_DNA"/>
</dbReference>
<evidence type="ECO:0000256" key="1">
    <source>
        <dbReference type="SAM" id="Phobius"/>
    </source>
</evidence>
<organism evidence="2 3">
    <name type="scientific">Solanum bulbocastanum</name>
    <name type="common">Wild potato</name>
    <dbReference type="NCBI Taxonomy" id="147425"/>
    <lineage>
        <taxon>Eukaryota</taxon>
        <taxon>Viridiplantae</taxon>
        <taxon>Streptophyta</taxon>
        <taxon>Embryophyta</taxon>
        <taxon>Tracheophyta</taxon>
        <taxon>Spermatophyta</taxon>
        <taxon>Magnoliopsida</taxon>
        <taxon>eudicotyledons</taxon>
        <taxon>Gunneridae</taxon>
        <taxon>Pentapetalae</taxon>
        <taxon>asterids</taxon>
        <taxon>lamiids</taxon>
        <taxon>Solanales</taxon>
        <taxon>Solanaceae</taxon>
        <taxon>Solanoideae</taxon>
        <taxon>Solaneae</taxon>
        <taxon>Solanum</taxon>
    </lineage>
</organism>
<accession>A0AAN8SV51</accession>
<dbReference type="Proteomes" id="UP001371456">
    <property type="component" value="Unassembled WGS sequence"/>
</dbReference>
<keyword evidence="3" id="KW-1185">Reference proteome</keyword>
<proteinExistence type="predicted"/>
<keyword evidence="1" id="KW-0812">Transmembrane</keyword>
<comment type="caution">
    <text evidence="2">The sequence shown here is derived from an EMBL/GenBank/DDBJ whole genome shotgun (WGS) entry which is preliminary data.</text>
</comment>
<evidence type="ECO:0000313" key="2">
    <source>
        <dbReference type="EMBL" id="KAK6776240.1"/>
    </source>
</evidence>
<sequence>MGSQGNPCRKNNVVCIYFSTGAYAFPWILNLFIIGDKFSDPSCFLSAGEGYKSTKIFLVMMLDVSTAGISRSLYLKHVKEEYQLSEDEIHYENFDLF</sequence>
<dbReference type="AlphaFoldDB" id="A0AAN8SV51"/>
<feature type="transmembrane region" description="Helical" evidence="1">
    <location>
        <begin position="12"/>
        <end position="34"/>
    </location>
</feature>
<reference evidence="2 3" key="1">
    <citation type="submission" date="2024-02" db="EMBL/GenBank/DDBJ databases">
        <title>de novo genome assembly of Solanum bulbocastanum strain 11H21.</title>
        <authorList>
            <person name="Hosaka A.J."/>
        </authorList>
    </citation>
    <scope>NUCLEOTIDE SEQUENCE [LARGE SCALE GENOMIC DNA]</scope>
    <source>
        <tissue evidence="2">Young leaves</tissue>
    </source>
</reference>
<name>A0AAN8SV51_SOLBU</name>
<evidence type="ECO:0000313" key="3">
    <source>
        <dbReference type="Proteomes" id="UP001371456"/>
    </source>
</evidence>